<dbReference type="KEGG" id="psti:SOO65_03030"/>
<dbReference type="PANTHER" id="PTHR23513">
    <property type="entry name" value="INTEGRAL MEMBRANE EFFLUX PROTEIN-RELATED"/>
    <property type="match status" value="1"/>
</dbReference>
<keyword evidence="2" id="KW-0813">Transport</keyword>
<evidence type="ECO:0000313" key="8">
    <source>
        <dbReference type="EMBL" id="WPU65711.1"/>
    </source>
</evidence>
<feature type="transmembrane region" description="Helical" evidence="7">
    <location>
        <begin position="74"/>
        <end position="93"/>
    </location>
</feature>
<evidence type="ECO:0000313" key="9">
    <source>
        <dbReference type="Proteomes" id="UP001324634"/>
    </source>
</evidence>
<dbReference type="Proteomes" id="UP001324634">
    <property type="component" value="Chromosome"/>
</dbReference>
<feature type="transmembrane region" description="Helical" evidence="7">
    <location>
        <begin position="371"/>
        <end position="391"/>
    </location>
</feature>
<keyword evidence="9" id="KW-1185">Reference proteome</keyword>
<dbReference type="Gene3D" id="1.20.1250.20">
    <property type="entry name" value="MFS general substrate transporter like domains"/>
    <property type="match status" value="1"/>
</dbReference>
<feature type="transmembrane region" description="Helical" evidence="7">
    <location>
        <begin position="159"/>
        <end position="187"/>
    </location>
</feature>
<keyword evidence="5 7" id="KW-1133">Transmembrane helix</keyword>
<dbReference type="CDD" id="cd06173">
    <property type="entry name" value="MFS_MefA_like"/>
    <property type="match status" value="1"/>
</dbReference>
<protein>
    <submittedName>
        <fullName evidence="8">MFS transporter</fullName>
    </submittedName>
</protein>
<evidence type="ECO:0000256" key="1">
    <source>
        <dbReference type="ARBA" id="ARBA00004651"/>
    </source>
</evidence>
<dbReference type="SUPFAM" id="SSF103473">
    <property type="entry name" value="MFS general substrate transporter"/>
    <property type="match status" value="1"/>
</dbReference>
<dbReference type="GO" id="GO:0022857">
    <property type="term" value="F:transmembrane transporter activity"/>
    <property type="evidence" value="ECO:0007669"/>
    <property type="project" value="InterPro"/>
</dbReference>
<keyword evidence="6 7" id="KW-0472">Membrane</keyword>
<name>A0AAX4HR39_9BACT</name>
<dbReference type="InterPro" id="IPR011701">
    <property type="entry name" value="MFS"/>
</dbReference>
<evidence type="ECO:0000256" key="6">
    <source>
        <dbReference type="ARBA" id="ARBA00023136"/>
    </source>
</evidence>
<dbReference type="RefSeq" id="WP_321396722.1">
    <property type="nucleotide sequence ID" value="NZ_CP139487.1"/>
</dbReference>
<dbReference type="GO" id="GO:0005886">
    <property type="term" value="C:plasma membrane"/>
    <property type="evidence" value="ECO:0007669"/>
    <property type="project" value="UniProtKB-SubCell"/>
</dbReference>
<evidence type="ECO:0000256" key="5">
    <source>
        <dbReference type="ARBA" id="ARBA00022989"/>
    </source>
</evidence>
<dbReference type="InterPro" id="IPR036259">
    <property type="entry name" value="MFS_trans_sf"/>
</dbReference>
<reference evidence="8 9" key="1">
    <citation type="submission" date="2023-11" db="EMBL/GenBank/DDBJ databases">
        <title>Peredibacter starrii A3.12.</title>
        <authorList>
            <person name="Mitchell R.J."/>
        </authorList>
    </citation>
    <scope>NUCLEOTIDE SEQUENCE [LARGE SCALE GENOMIC DNA]</scope>
    <source>
        <strain evidence="8 9">A3.12</strain>
    </source>
</reference>
<evidence type="ECO:0000256" key="2">
    <source>
        <dbReference type="ARBA" id="ARBA00022448"/>
    </source>
</evidence>
<feature type="transmembrane region" description="Helical" evidence="7">
    <location>
        <begin position="285"/>
        <end position="318"/>
    </location>
</feature>
<dbReference type="Pfam" id="PF07690">
    <property type="entry name" value="MFS_1"/>
    <property type="match status" value="1"/>
</dbReference>
<sequence length="406" mass="43721">MTTDFKKLMTARFFFTLAVQMQAIVLGWRMYELTKDALYLGLIGLVEAVPALSLALFAGYIVDRSRPLVVYRRLTLVSLASGLLMLLSQLPYFHVTIDHQVVLLFCSSFLTGCARAFSQPSMFSLVPKIIPRVLLPKSSAWMSSAMQTARMSGPALGGVFYGFLGVSGTAVIICTFLIITITSLYLFDFNPPANEPEKDKSIKEELLSGAKFVFKHPILFPALTLDMVSVLFGGVTALLPIYAAEVLFVGPEGLGILRAAPAIGSFLMSAWLIRGEIKKNAGRKLFSAVAGFGVCILVFAVSRNYILSLLALVCAGAFDGVSMVVRTSAVQLSSPDHMRGRIAAVNSIFIGSSNEIGEFESGVAAKLLGTVPSAIFGGVMCLASVGIISIFSKKLRNLDLEELEKA</sequence>
<keyword evidence="3" id="KW-1003">Cell membrane</keyword>
<feature type="transmembrane region" description="Helical" evidence="7">
    <location>
        <begin position="218"/>
        <end position="243"/>
    </location>
</feature>
<dbReference type="PANTHER" id="PTHR23513:SF9">
    <property type="entry name" value="ENTEROBACTIN EXPORTER ENTS"/>
    <property type="match status" value="1"/>
</dbReference>
<evidence type="ECO:0000256" key="7">
    <source>
        <dbReference type="SAM" id="Phobius"/>
    </source>
</evidence>
<dbReference type="EMBL" id="CP139487">
    <property type="protein sequence ID" value="WPU65711.1"/>
    <property type="molecule type" value="Genomic_DNA"/>
</dbReference>
<feature type="transmembrane region" description="Helical" evidence="7">
    <location>
        <begin position="255"/>
        <end position="273"/>
    </location>
</feature>
<feature type="transmembrane region" description="Helical" evidence="7">
    <location>
        <begin position="37"/>
        <end position="62"/>
    </location>
</feature>
<evidence type="ECO:0000256" key="4">
    <source>
        <dbReference type="ARBA" id="ARBA00022692"/>
    </source>
</evidence>
<proteinExistence type="predicted"/>
<gene>
    <name evidence="8" type="ORF">SOO65_03030</name>
</gene>
<evidence type="ECO:0000256" key="3">
    <source>
        <dbReference type="ARBA" id="ARBA00022475"/>
    </source>
</evidence>
<keyword evidence="4 7" id="KW-0812">Transmembrane</keyword>
<accession>A0AAX4HR39</accession>
<organism evidence="8 9">
    <name type="scientific">Peredibacter starrii</name>
    <dbReference type="NCBI Taxonomy" id="28202"/>
    <lineage>
        <taxon>Bacteria</taxon>
        <taxon>Pseudomonadati</taxon>
        <taxon>Bdellovibrionota</taxon>
        <taxon>Bacteriovoracia</taxon>
        <taxon>Bacteriovoracales</taxon>
        <taxon>Bacteriovoracaceae</taxon>
        <taxon>Peredibacter</taxon>
    </lineage>
</organism>
<feature type="transmembrane region" description="Helical" evidence="7">
    <location>
        <begin position="12"/>
        <end position="31"/>
    </location>
</feature>
<comment type="subcellular location">
    <subcellularLocation>
        <location evidence="1">Cell membrane</location>
        <topology evidence="1">Multi-pass membrane protein</topology>
    </subcellularLocation>
</comment>
<dbReference type="AlphaFoldDB" id="A0AAX4HR39"/>